<reference evidence="2 3" key="1">
    <citation type="submission" date="2021-10" db="EMBL/GenBank/DDBJ databases">
        <title>Draft genome of Aestuariibacter halophilus JC2043.</title>
        <authorList>
            <person name="Emsley S.A."/>
            <person name="Pfannmuller K.M."/>
            <person name="Ushijima B."/>
            <person name="Saw J.H."/>
            <person name="Videau P."/>
        </authorList>
    </citation>
    <scope>NUCLEOTIDE SEQUENCE [LARGE SCALE GENOMIC DNA]</scope>
    <source>
        <strain evidence="2 3">JC2043</strain>
    </source>
</reference>
<evidence type="ECO:0000313" key="3">
    <source>
        <dbReference type="Proteomes" id="UP001520878"/>
    </source>
</evidence>
<dbReference type="CDD" id="cd04332">
    <property type="entry name" value="YbaK_like"/>
    <property type="match status" value="1"/>
</dbReference>
<protein>
    <submittedName>
        <fullName evidence="2">YbaK/EbsC family protein</fullName>
    </submittedName>
</protein>
<dbReference type="Pfam" id="PF04073">
    <property type="entry name" value="tRNA_edit"/>
    <property type="match status" value="1"/>
</dbReference>
<name>A0ABS8G7D4_9ALTE</name>
<dbReference type="Gene3D" id="3.90.960.10">
    <property type="entry name" value="YbaK/aminoacyl-tRNA synthetase-associated domain"/>
    <property type="match status" value="1"/>
</dbReference>
<keyword evidence="3" id="KW-1185">Reference proteome</keyword>
<dbReference type="SUPFAM" id="SSF55826">
    <property type="entry name" value="YbaK/ProRS associated domain"/>
    <property type="match status" value="1"/>
</dbReference>
<dbReference type="Proteomes" id="UP001520878">
    <property type="component" value="Unassembled WGS sequence"/>
</dbReference>
<organism evidence="2 3">
    <name type="scientific">Fluctibacter halophilus</name>
    <dbReference type="NCBI Taxonomy" id="226011"/>
    <lineage>
        <taxon>Bacteria</taxon>
        <taxon>Pseudomonadati</taxon>
        <taxon>Pseudomonadota</taxon>
        <taxon>Gammaproteobacteria</taxon>
        <taxon>Alteromonadales</taxon>
        <taxon>Alteromonadaceae</taxon>
        <taxon>Fluctibacter</taxon>
    </lineage>
</organism>
<dbReference type="RefSeq" id="WP_229159717.1">
    <property type="nucleotide sequence ID" value="NZ_JAJEWP010000002.1"/>
</dbReference>
<dbReference type="InterPro" id="IPR007214">
    <property type="entry name" value="YbaK/aa-tRNA-synth-assoc-dom"/>
</dbReference>
<accession>A0ABS8G7D4</accession>
<evidence type="ECO:0000259" key="1">
    <source>
        <dbReference type="Pfam" id="PF04073"/>
    </source>
</evidence>
<dbReference type="EMBL" id="JAJEWP010000002">
    <property type="protein sequence ID" value="MCC2616433.1"/>
    <property type="molecule type" value="Genomic_DNA"/>
</dbReference>
<evidence type="ECO:0000313" key="2">
    <source>
        <dbReference type="EMBL" id="MCC2616433.1"/>
    </source>
</evidence>
<proteinExistence type="predicted"/>
<comment type="caution">
    <text evidence="2">The sequence shown here is derived from an EMBL/GenBank/DDBJ whole genome shotgun (WGS) entry which is preliminary data.</text>
</comment>
<feature type="domain" description="YbaK/aminoacyl-tRNA synthetase-associated" evidence="1">
    <location>
        <begin position="32"/>
        <end position="143"/>
    </location>
</feature>
<gene>
    <name evidence="2" type="ORF">LJ739_09290</name>
</gene>
<sequence length="159" mass="18192">MSSDNRVTHYLDSQHIRYELRSHPHSKSSLGSALSADVPLHDMAKAVMLEDHDGKHMMAILPCDYKVSLRALQDELHRDFKLVKEAKVYQLFTDCDSGAVPPVPQAYHMEAIYDEALEECNTVYLECGDHETLIAMDKEDFVRMLGNAKHGRFSYRTIH</sequence>
<dbReference type="InterPro" id="IPR036754">
    <property type="entry name" value="YbaK/aa-tRNA-synt-asso_dom_sf"/>
</dbReference>